<feature type="compositionally biased region" description="Polar residues" evidence="12">
    <location>
        <begin position="117"/>
        <end position="126"/>
    </location>
</feature>
<dbReference type="Pfam" id="PF00334">
    <property type="entry name" value="NDK"/>
    <property type="match status" value="1"/>
</dbReference>
<dbReference type="InterPro" id="IPR023005">
    <property type="entry name" value="Nucleoside_diP_kinase_AS"/>
</dbReference>
<comment type="similarity">
    <text evidence="2 9 10">Belongs to the NDK family.</text>
</comment>
<keyword evidence="8" id="KW-0966">Cell projection</keyword>
<keyword evidence="6" id="KW-0460">Magnesium</keyword>
<feature type="compositionally biased region" description="Basic and acidic residues" evidence="12">
    <location>
        <begin position="99"/>
        <end position="113"/>
    </location>
</feature>
<dbReference type="GO" id="GO:0046872">
    <property type="term" value="F:metal ion binding"/>
    <property type="evidence" value="ECO:0007669"/>
    <property type="project" value="UniProtKB-KW"/>
</dbReference>
<evidence type="ECO:0000256" key="7">
    <source>
        <dbReference type="ARBA" id="ARBA00023080"/>
    </source>
</evidence>
<dbReference type="FunFam" id="3.30.70.141:FF:000010">
    <property type="entry name" value="Nucleoside diphosphate kinase 7"/>
    <property type="match status" value="1"/>
</dbReference>
<evidence type="ECO:0000259" key="13">
    <source>
        <dbReference type="SMART" id="SM00562"/>
    </source>
</evidence>
<evidence type="ECO:0000256" key="12">
    <source>
        <dbReference type="SAM" id="MobiDB-lite"/>
    </source>
</evidence>
<organism evidence="14 15">
    <name type="scientific">Homarus americanus</name>
    <name type="common">American lobster</name>
    <dbReference type="NCBI Taxonomy" id="6706"/>
    <lineage>
        <taxon>Eukaryota</taxon>
        <taxon>Metazoa</taxon>
        <taxon>Ecdysozoa</taxon>
        <taxon>Arthropoda</taxon>
        <taxon>Crustacea</taxon>
        <taxon>Multicrustacea</taxon>
        <taxon>Malacostraca</taxon>
        <taxon>Eumalacostraca</taxon>
        <taxon>Eucarida</taxon>
        <taxon>Decapoda</taxon>
        <taxon>Pleocyemata</taxon>
        <taxon>Astacidea</taxon>
        <taxon>Nephropoidea</taxon>
        <taxon>Nephropidae</taxon>
        <taxon>Homarus</taxon>
    </lineage>
</organism>
<dbReference type="EMBL" id="JAHLQT010029607">
    <property type="protein sequence ID" value="KAG7161169.1"/>
    <property type="molecule type" value="Genomic_DNA"/>
</dbReference>
<comment type="caution">
    <text evidence="14">The sequence shown here is derived from an EMBL/GenBank/DDBJ whole genome shotgun (WGS) entry which is preliminary data.</text>
</comment>
<feature type="binding site" evidence="9">
    <location>
        <position position="120"/>
    </location>
    <ligand>
        <name>ATP</name>
        <dbReference type="ChEBI" id="CHEBI:30616"/>
    </ligand>
</feature>
<comment type="catalytic activity">
    <reaction evidence="11">
        <text>a 2'-deoxyribonucleoside 5'-diphosphate + ATP = a 2'-deoxyribonucleoside 5'-triphosphate + ADP</text>
        <dbReference type="Rhea" id="RHEA:44640"/>
        <dbReference type="ChEBI" id="CHEBI:30616"/>
        <dbReference type="ChEBI" id="CHEBI:61560"/>
        <dbReference type="ChEBI" id="CHEBI:73316"/>
        <dbReference type="ChEBI" id="CHEBI:456216"/>
        <dbReference type="EC" id="2.7.4.6"/>
    </reaction>
</comment>
<dbReference type="PROSITE" id="PS00469">
    <property type="entry name" value="NDPK"/>
    <property type="match status" value="1"/>
</dbReference>
<evidence type="ECO:0000256" key="8">
    <source>
        <dbReference type="ARBA" id="ARBA00023273"/>
    </source>
</evidence>
<evidence type="ECO:0000256" key="1">
    <source>
        <dbReference type="ARBA" id="ARBA00004138"/>
    </source>
</evidence>
<keyword evidence="11" id="KW-0067">ATP-binding</keyword>
<feature type="domain" description="Nucleoside diphosphate kinase-like" evidence="13">
    <location>
        <begin position="6"/>
        <end position="146"/>
    </location>
</feature>
<feature type="region of interest" description="Disordered" evidence="12">
    <location>
        <begin position="99"/>
        <end position="126"/>
    </location>
</feature>
<feature type="active site" description="Pros-phosphohistidine intermediate" evidence="9">
    <location>
        <position position="123"/>
    </location>
</feature>
<evidence type="ECO:0000256" key="5">
    <source>
        <dbReference type="ARBA" id="ARBA00022801"/>
    </source>
</evidence>
<gene>
    <name evidence="14" type="primary">NME5-L</name>
    <name evidence="14" type="ORF">Hamer_G016216</name>
</gene>
<dbReference type="CDD" id="cd22970">
    <property type="entry name" value="DD_NDKH5-like"/>
    <property type="match status" value="1"/>
</dbReference>
<dbReference type="SMART" id="SM00562">
    <property type="entry name" value="NDK"/>
    <property type="match status" value="1"/>
</dbReference>
<reference evidence="14" key="1">
    <citation type="journal article" date="2021" name="Sci. Adv.">
        <title>The American lobster genome reveals insights on longevity, neural, and immune adaptations.</title>
        <authorList>
            <person name="Polinski J.M."/>
            <person name="Zimin A.V."/>
            <person name="Clark K.F."/>
            <person name="Kohn A.B."/>
            <person name="Sadowski N."/>
            <person name="Timp W."/>
            <person name="Ptitsyn A."/>
            <person name="Khanna P."/>
            <person name="Romanova D.Y."/>
            <person name="Williams P."/>
            <person name="Greenwood S.J."/>
            <person name="Moroz L.L."/>
            <person name="Walt D.R."/>
            <person name="Bodnar A.G."/>
        </authorList>
    </citation>
    <scope>NUCLEOTIDE SEQUENCE</scope>
    <source>
        <strain evidence="14">GMGI-L3</strain>
    </source>
</reference>
<dbReference type="AlphaFoldDB" id="A0A8J5JXD4"/>
<dbReference type="InterPro" id="IPR001564">
    <property type="entry name" value="Nucleoside_diP_kinase"/>
</dbReference>
<dbReference type="PRINTS" id="PR01243">
    <property type="entry name" value="NUCDPKINASE"/>
</dbReference>
<keyword evidence="7" id="KW-0546">Nucleotide metabolism</keyword>
<keyword evidence="5" id="KW-0378">Hydrolase</keyword>
<dbReference type="EC" id="2.7.4.6" evidence="11"/>
<dbReference type="Proteomes" id="UP000747542">
    <property type="component" value="Unassembled WGS sequence"/>
</dbReference>
<evidence type="ECO:0000256" key="2">
    <source>
        <dbReference type="ARBA" id="ARBA00008142"/>
    </source>
</evidence>
<evidence type="ECO:0000256" key="4">
    <source>
        <dbReference type="ARBA" id="ARBA00022723"/>
    </source>
</evidence>
<keyword evidence="15" id="KW-1185">Reference proteome</keyword>
<evidence type="ECO:0000256" key="3">
    <source>
        <dbReference type="ARBA" id="ARBA00022490"/>
    </source>
</evidence>
<feature type="binding site" evidence="9">
    <location>
        <position position="88"/>
    </location>
    <ligand>
        <name>ATP</name>
        <dbReference type="ChEBI" id="CHEBI:30616"/>
    </ligand>
</feature>
<evidence type="ECO:0000313" key="14">
    <source>
        <dbReference type="EMBL" id="KAG7161169.1"/>
    </source>
</evidence>
<evidence type="ECO:0000256" key="11">
    <source>
        <dbReference type="RuleBase" id="RU004013"/>
    </source>
</evidence>
<feature type="binding site" evidence="9">
    <location>
        <position position="108"/>
    </location>
    <ligand>
        <name>ATP</name>
        <dbReference type="ChEBI" id="CHEBI:30616"/>
    </ligand>
</feature>
<dbReference type="GO" id="GO:0006241">
    <property type="term" value="P:CTP biosynthetic process"/>
    <property type="evidence" value="ECO:0007669"/>
    <property type="project" value="InterPro"/>
</dbReference>
<keyword evidence="4" id="KW-0479">Metal-binding</keyword>
<accession>A0A8J5JXD4</accession>
<keyword evidence="3" id="KW-0963">Cytoplasm</keyword>
<dbReference type="GO" id="GO:0005929">
    <property type="term" value="C:cilium"/>
    <property type="evidence" value="ECO:0007669"/>
    <property type="project" value="UniProtKB-SubCell"/>
</dbReference>
<keyword evidence="11" id="KW-0808">Transferase</keyword>
<evidence type="ECO:0000256" key="6">
    <source>
        <dbReference type="ARBA" id="ARBA00022842"/>
    </source>
</evidence>
<dbReference type="InterPro" id="IPR034907">
    <property type="entry name" value="NDK-like_dom"/>
</dbReference>
<dbReference type="InterPro" id="IPR036850">
    <property type="entry name" value="NDK-like_dom_sf"/>
</dbReference>
<dbReference type="GO" id="GO:0004550">
    <property type="term" value="F:nucleoside diphosphate kinase activity"/>
    <property type="evidence" value="ECO:0007669"/>
    <property type="project" value="UniProtKB-EC"/>
</dbReference>
<dbReference type="PANTHER" id="PTHR46161:SF1">
    <property type="entry name" value="NUCLEOSIDE DIPHOSPHATE KINASE HOMOLOG 5"/>
    <property type="match status" value="1"/>
</dbReference>
<dbReference type="GO" id="GO:0016787">
    <property type="term" value="F:hydrolase activity"/>
    <property type="evidence" value="ECO:0007669"/>
    <property type="project" value="UniProtKB-KW"/>
</dbReference>
<keyword evidence="11 14" id="KW-0418">Kinase</keyword>
<sequence>MATDKIQRTLAMIKPDAIDNSPDIEKVIMDEGFTVVERRRVRLTRPEAEEFYGEHRGKSFYSSLIEYMTSGEVLALILAGDDAITHWRKVLGPTQVSRAREEAPESIRARFGDPDNDSNNAVHGSDSVTSAQREIKFFFPDLTLEPVLTGEGAKEYLSHAVSPTLVRALTELCKRHETTKTSYRRSASVLSATGKQTSYRRSASVLSATGKQTSYRRSASVASATGKQTRYEEVGICP</sequence>
<evidence type="ECO:0000256" key="9">
    <source>
        <dbReference type="PROSITE-ProRule" id="PRU00706"/>
    </source>
</evidence>
<dbReference type="GO" id="GO:0006228">
    <property type="term" value="P:UTP biosynthetic process"/>
    <property type="evidence" value="ECO:0007669"/>
    <property type="project" value="InterPro"/>
</dbReference>
<feature type="binding site" evidence="9">
    <location>
        <position position="94"/>
    </location>
    <ligand>
        <name>ATP</name>
        <dbReference type="ChEBI" id="CHEBI:30616"/>
    </ligand>
</feature>
<feature type="binding site" evidence="9">
    <location>
        <position position="60"/>
    </location>
    <ligand>
        <name>ATP</name>
        <dbReference type="ChEBI" id="CHEBI:30616"/>
    </ligand>
</feature>
<name>A0A8J5JXD4_HOMAM</name>
<proteinExistence type="inferred from homology"/>
<dbReference type="GO" id="GO:0005524">
    <property type="term" value="F:ATP binding"/>
    <property type="evidence" value="ECO:0007669"/>
    <property type="project" value="UniProtKB-KW"/>
</dbReference>
<dbReference type="PANTHER" id="PTHR46161">
    <property type="entry name" value="NUCLEOSIDE DIPHOSPHATE KINASE"/>
    <property type="match status" value="1"/>
</dbReference>
<keyword evidence="11" id="KW-0547">Nucleotide-binding</keyword>
<dbReference type="Gene3D" id="3.30.70.141">
    <property type="entry name" value="Nucleoside diphosphate kinase-like domain"/>
    <property type="match status" value="1"/>
</dbReference>
<dbReference type="SUPFAM" id="SSF54919">
    <property type="entry name" value="Nucleoside diphosphate kinase, NDK"/>
    <property type="match status" value="1"/>
</dbReference>
<evidence type="ECO:0000313" key="15">
    <source>
        <dbReference type="Proteomes" id="UP000747542"/>
    </source>
</evidence>
<feature type="binding site" evidence="9">
    <location>
        <position position="14"/>
    </location>
    <ligand>
        <name>ATP</name>
        <dbReference type="ChEBI" id="CHEBI:30616"/>
    </ligand>
</feature>
<protein>
    <recommendedName>
        <fullName evidence="11">Nucleoside diphosphate kinase</fullName>
        <ecNumber evidence="11">2.7.4.6</ecNumber>
    </recommendedName>
</protein>
<dbReference type="PROSITE" id="PS51374">
    <property type="entry name" value="NDPK_LIKE"/>
    <property type="match status" value="1"/>
</dbReference>
<comment type="subcellular location">
    <subcellularLocation>
        <location evidence="1">Cell projection</location>
        <location evidence="1">Cilium</location>
    </subcellularLocation>
</comment>
<evidence type="ECO:0000256" key="10">
    <source>
        <dbReference type="RuleBase" id="RU004011"/>
    </source>
</evidence>
<dbReference type="GO" id="GO:0006183">
    <property type="term" value="P:GTP biosynthetic process"/>
    <property type="evidence" value="ECO:0007669"/>
    <property type="project" value="InterPro"/>
</dbReference>